<dbReference type="Gene3D" id="1.10.510.10">
    <property type="entry name" value="Transferase(Phosphotransferase) domain 1"/>
    <property type="match status" value="1"/>
</dbReference>
<dbReference type="InterPro" id="IPR011009">
    <property type="entry name" value="Kinase-like_dom_sf"/>
</dbReference>
<evidence type="ECO:0000259" key="1">
    <source>
        <dbReference type="PROSITE" id="PS50011"/>
    </source>
</evidence>
<dbReference type="AlphaFoldDB" id="A0A5C3KAI8"/>
<dbReference type="GO" id="GO:0004674">
    <property type="term" value="F:protein serine/threonine kinase activity"/>
    <property type="evidence" value="ECO:0007669"/>
    <property type="project" value="TreeGrafter"/>
</dbReference>
<accession>A0A5C3KAI8</accession>
<dbReference type="SMART" id="SM00220">
    <property type="entry name" value="S_TKc"/>
    <property type="match status" value="1"/>
</dbReference>
<dbReference type="PANTHER" id="PTHR44329">
    <property type="entry name" value="SERINE/THREONINE-PROTEIN KINASE TNNI3K-RELATED"/>
    <property type="match status" value="1"/>
</dbReference>
<dbReference type="InterPro" id="IPR000719">
    <property type="entry name" value="Prot_kinase_dom"/>
</dbReference>
<dbReference type="OrthoDB" id="346907at2759"/>
<dbReference type="PIRSF" id="PIRSF000654">
    <property type="entry name" value="Integrin-linked_kinase"/>
    <property type="match status" value="1"/>
</dbReference>
<evidence type="ECO:0000313" key="2">
    <source>
        <dbReference type="EMBL" id="TFK17079.1"/>
    </source>
</evidence>
<dbReference type="SUPFAM" id="SSF56112">
    <property type="entry name" value="Protein kinase-like (PK-like)"/>
    <property type="match status" value="1"/>
</dbReference>
<gene>
    <name evidence="2" type="ORF">FA15DRAFT_711143</name>
</gene>
<dbReference type="InterPro" id="IPR051681">
    <property type="entry name" value="Ser/Thr_Kinases-Pseudokinases"/>
</dbReference>
<dbReference type="InterPro" id="IPR008271">
    <property type="entry name" value="Ser/Thr_kinase_AS"/>
</dbReference>
<reference evidence="2 3" key="1">
    <citation type="journal article" date="2019" name="Nat. Ecol. Evol.">
        <title>Megaphylogeny resolves global patterns of mushroom evolution.</title>
        <authorList>
            <person name="Varga T."/>
            <person name="Krizsan K."/>
            <person name="Foldi C."/>
            <person name="Dima B."/>
            <person name="Sanchez-Garcia M."/>
            <person name="Sanchez-Ramirez S."/>
            <person name="Szollosi G.J."/>
            <person name="Szarkandi J.G."/>
            <person name="Papp V."/>
            <person name="Albert L."/>
            <person name="Andreopoulos W."/>
            <person name="Angelini C."/>
            <person name="Antonin V."/>
            <person name="Barry K.W."/>
            <person name="Bougher N.L."/>
            <person name="Buchanan P."/>
            <person name="Buyck B."/>
            <person name="Bense V."/>
            <person name="Catcheside P."/>
            <person name="Chovatia M."/>
            <person name="Cooper J."/>
            <person name="Damon W."/>
            <person name="Desjardin D."/>
            <person name="Finy P."/>
            <person name="Geml J."/>
            <person name="Haridas S."/>
            <person name="Hughes K."/>
            <person name="Justo A."/>
            <person name="Karasinski D."/>
            <person name="Kautmanova I."/>
            <person name="Kiss B."/>
            <person name="Kocsube S."/>
            <person name="Kotiranta H."/>
            <person name="LaButti K.M."/>
            <person name="Lechner B.E."/>
            <person name="Liimatainen K."/>
            <person name="Lipzen A."/>
            <person name="Lukacs Z."/>
            <person name="Mihaltcheva S."/>
            <person name="Morgado L.N."/>
            <person name="Niskanen T."/>
            <person name="Noordeloos M.E."/>
            <person name="Ohm R.A."/>
            <person name="Ortiz-Santana B."/>
            <person name="Ovrebo C."/>
            <person name="Racz N."/>
            <person name="Riley R."/>
            <person name="Savchenko A."/>
            <person name="Shiryaev A."/>
            <person name="Soop K."/>
            <person name="Spirin V."/>
            <person name="Szebenyi C."/>
            <person name="Tomsovsky M."/>
            <person name="Tulloss R.E."/>
            <person name="Uehling J."/>
            <person name="Grigoriev I.V."/>
            <person name="Vagvolgyi C."/>
            <person name="Papp T."/>
            <person name="Martin F.M."/>
            <person name="Miettinen O."/>
            <person name="Hibbett D.S."/>
            <person name="Nagy L.G."/>
        </authorList>
    </citation>
    <scope>NUCLEOTIDE SEQUENCE [LARGE SCALE GENOMIC DNA]</scope>
    <source>
        <strain evidence="2 3">CBS 121175</strain>
    </source>
</reference>
<dbReference type="InterPro" id="IPR001245">
    <property type="entry name" value="Ser-Thr/Tyr_kinase_cat_dom"/>
</dbReference>
<dbReference type="Pfam" id="PF07714">
    <property type="entry name" value="PK_Tyr_Ser-Thr"/>
    <property type="match status" value="1"/>
</dbReference>
<dbReference type="GO" id="GO:0005524">
    <property type="term" value="F:ATP binding"/>
    <property type="evidence" value="ECO:0007669"/>
    <property type="project" value="InterPro"/>
</dbReference>
<evidence type="ECO:0000313" key="3">
    <source>
        <dbReference type="Proteomes" id="UP000307440"/>
    </source>
</evidence>
<organism evidence="2 3">
    <name type="scientific">Coprinopsis marcescibilis</name>
    <name type="common">Agaric fungus</name>
    <name type="synonym">Psathyrella marcescibilis</name>
    <dbReference type="NCBI Taxonomy" id="230819"/>
    <lineage>
        <taxon>Eukaryota</taxon>
        <taxon>Fungi</taxon>
        <taxon>Dikarya</taxon>
        <taxon>Basidiomycota</taxon>
        <taxon>Agaricomycotina</taxon>
        <taxon>Agaricomycetes</taxon>
        <taxon>Agaricomycetidae</taxon>
        <taxon>Agaricales</taxon>
        <taxon>Agaricineae</taxon>
        <taxon>Psathyrellaceae</taxon>
        <taxon>Coprinopsis</taxon>
    </lineage>
</organism>
<keyword evidence="2" id="KW-0808">Transferase</keyword>
<keyword evidence="2" id="KW-0418">Kinase</keyword>
<keyword evidence="3" id="KW-1185">Reference proteome</keyword>
<proteinExistence type="predicted"/>
<name>A0A5C3KAI8_COPMA</name>
<dbReference type="STRING" id="230819.A0A5C3KAI8"/>
<feature type="domain" description="Protein kinase" evidence="1">
    <location>
        <begin position="1"/>
        <end position="289"/>
    </location>
</feature>
<protein>
    <submittedName>
        <fullName evidence="2">Kinase-like protein</fullName>
    </submittedName>
</protein>
<dbReference type="PROSITE" id="PS50011">
    <property type="entry name" value="PROTEIN_KINASE_DOM"/>
    <property type="match status" value="1"/>
</dbReference>
<dbReference type="Proteomes" id="UP000307440">
    <property type="component" value="Unassembled WGS sequence"/>
</dbReference>
<dbReference type="PANTHER" id="PTHR44329:SF214">
    <property type="entry name" value="PROTEIN KINASE DOMAIN-CONTAINING PROTEIN"/>
    <property type="match status" value="1"/>
</dbReference>
<dbReference type="PROSITE" id="PS00108">
    <property type="entry name" value="PROTEIN_KINASE_ST"/>
    <property type="match status" value="1"/>
</dbReference>
<sequence>MQVLQLGSFSNVDNTPFAHGGLADIFKGVYYVKGKSQTVAIKVVRTHVPTQEQSKKRIQHLMKEGELWSKLKHPNVAPFFGVTSFQQRTPLCTPALVTPFYGNGNLMQYAKTNSCSQRKLLELLTQASSGLSYLHSIRPNAVIHGDIKACNILVNDDGQACLIDFGLSRVLDTRGYTSTSFGGTLRWMAHELLAPPDVDSDDFKPPPLTKNSDVWSFGMTILEIFTLDVPYARFRYDPNVVWAILCKTLPSQPAAIPDALWTLLRHCWEWCPNGRPSIHTVQAVLTTYMAAGQMSTEEVEAILDEATL</sequence>
<dbReference type="EMBL" id="ML210571">
    <property type="protein sequence ID" value="TFK17079.1"/>
    <property type="molecule type" value="Genomic_DNA"/>
</dbReference>